<dbReference type="RefSeq" id="WP_150281998.1">
    <property type="nucleotide sequence ID" value="NZ_LIGK01000024.1"/>
</dbReference>
<comment type="caution">
    <text evidence="2">The sequence shown here is derived from an EMBL/GenBank/DDBJ whole genome shotgun (WGS) entry which is preliminary data.</text>
</comment>
<keyword evidence="1" id="KW-1133">Transmembrane helix</keyword>
<evidence type="ECO:0000313" key="3">
    <source>
        <dbReference type="Proteomes" id="UP000249165"/>
    </source>
</evidence>
<dbReference type="PANTHER" id="PTHR32063:SF64">
    <property type="entry name" value="ACRB_ACRD_ACRF FAMILY PROTEIN"/>
    <property type="match status" value="1"/>
</dbReference>
<dbReference type="GO" id="GO:0005886">
    <property type="term" value="C:plasma membrane"/>
    <property type="evidence" value="ECO:0007669"/>
    <property type="project" value="TreeGrafter"/>
</dbReference>
<feature type="transmembrane region" description="Helical" evidence="1">
    <location>
        <begin position="58"/>
        <end position="79"/>
    </location>
</feature>
<dbReference type="GO" id="GO:0042910">
    <property type="term" value="F:xenobiotic transmembrane transporter activity"/>
    <property type="evidence" value="ECO:0007669"/>
    <property type="project" value="TreeGrafter"/>
</dbReference>
<dbReference type="InterPro" id="IPR001036">
    <property type="entry name" value="Acrflvin-R"/>
</dbReference>
<dbReference type="AlphaFoldDB" id="A0A327Y9Z1"/>
<protein>
    <submittedName>
        <fullName evidence="2">Uncharacterized protein</fullName>
    </submittedName>
</protein>
<keyword evidence="3" id="KW-1185">Reference proteome</keyword>
<reference evidence="2 3" key="1">
    <citation type="submission" date="2018-06" db="EMBL/GenBank/DDBJ databases">
        <title>Genomic Encyclopedia of Archaeal and Bacterial Type Strains, Phase II (KMG-II): from individual species to whole genera.</title>
        <authorList>
            <person name="Goeker M."/>
        </authorList>
    </citation>
    <scope>NUCLEOTIDE SEQUENCE [LARGE SCALE GENOMIC DNA]</scope>
    <source>
        <strain evidence="2 3">DSM 22011</strain>
    </source>
</reference>
<gene>
    <name evidence="2" type="ORF">ATI53_102455</name>
</gene>
<name>A0A327Y9Z1_9RHOB</name>
<evidence type="ECO:0000313" key="2">
    <source>
        <dbReference type="EMBL" id="RAK15299.1"/>
    </source>
</evidence>
<dbReference type="SUPFAM" id="SSF82866">
    <property type="entry name" value="Multidrug efflux transporter AcrB transmembrane domain"/>
    <property type="match status" value="1"/>
</dbReference>
<keyword evidence="1" id="KW-0472">Membrane</keyword>
<feature type="transmembrane region" description="Helical" evidence="1">
    <location>
        <begin position="21"/>
        <end position="46"/>
    </location>
</feature>
<organism evidence="2 3">
    <name type="scientific">Salipiger aestuarii</name>
    <dbReference type="NCBI Taxonomy" id="568098"/>
    <lineage>
        <taxon>Bacteria</taxon>
        <taxon>Pseudomonadati</taxon>
        <taxon>Pseudomonadota</taxon>
        <taxon>Alphaproteobacteria</taxon>
        <taxon>Rhodobacterales</taxon>
        <taxon>Roseobacteraceae</taxon>
        <taxon>Salipiger</taxon>
    </lineage>
</organism>
<evidence type="ECO:0000256" key="1">
    <source>
        <dbReference type="SAM" id="Phobius"/>
    </source>
</evidence>
<accession>A0A327Y9Z1</accession>
<dbReference type="Gene3D" id="1.20.1640.10">
    <property type="entry name" value="Multidrug efflux transporter AcrB transmembrane domain"/>
    <property type="match status" value="1"/>
</dbReference>
<keyword evidence="1" id="KW-0812">Transmembrane</keyword>
<dbReference type="Proteomes" id="UP000249165">
    <property type="component" value="Unassembled WGS sequence"/>
</dbReference>
<sequence length="141" mass="15238">MIVTATMISHLEKGESLARAASYAWTSIAFPMLTGTSVTVAGFVPIGRNDSAAGKFTFSRFVVVAVSLLFSWVVAVLFARLLRVTFLPQNASIAETSEQMPRFAQALGGDERVVLWSTYVGRPGSCLAMTCQPGRKTWGRS</sequence>
<dbReference type="EMBL" id="QLMG01000024">
    <property type="protein sequence ID" value="RAK15299.1"/>
    <property type="molecule type" value="Genomic_DNA"/>
</dbReference>
<proteinExistence type="predicted"/>
<dbReference type="PANTHER" id="PTHR32063">
    <property type="match status" value="1"/>
</dbReference>